<reference evidence="1" key="1">
    <citation type="submission" date="2023-03" db="EMBL/GenBank/DDBJ databases">
        <authorList>
            <person name="Steffen K."/>
            <person name="Cardenas P."/>
        </authorList>
    </citation>
    <scope>NUCLEOTIDE SEQUENCE</scope>
</reference>
<evidence type="ECO:0000313" key="1">
    <source>
        <dbReference type="EMBL" id="CAI8044967.1"/>
    </source>
</evidence>
<accession>A0AA35XBQ7</accession>
<keyword evidence="2" id="KW-1185">Reference proteome</keyword>
<organism evidence="1 2">
    <name type="scientific">Geodia barretti</name>
    <name type="common">Barrett's horny sponge</name>
    <dbReference type="NCBI Taxonomy" id="519541"/>
    <lineage>
        <taxon>Eukaryota</taxon>
        <taxon>Metazoa</taxon>
        <taxon>Porifera</taxon>
        <taxon>Demospongiae</taxon>
        <taxon>Heteroscleromorpha</taxon>
        <taxon>Tetractinellida</taxon>
        <taxon>Astrophorina</taxon>
        <taxon>Geodiidae</taxon>
        <taxon>Geodia</taxon>
    </lineage>
</organism>
<proteinExistence type="predicted"/>
<dbReference type="AlphaFoldDB" id="A0AA35XBQ7"/>
<dbReference type="Proteomes" id="UP001174909">
    <property type="component" value="Unassembled WGS sequence"/>
</dbReference>
<name>A0AA35XBQ7_GEOBA</name>
<gene>
    <name evidence="1" type="ORF">GBAR_LOCUS24888</name>
</gene>
<dbReference type="EMBL" id="CASHTH010003436">
    <property type="protein sequence ID" value="CAI8044967.1"/>
    <property type="molecule type" value="Genomic_DNA"/>
</dbReference>
<evidence type="ECO:0000313" key="2">
    <source>
        <dbReference type="Proteomes" id="UP001174909"/>
    </source>
</evidence>
<sequence length="57" mass="6533">MRNGKAKETMYIEMPLGLLPSYLDLNLLEKSIRISEYMNDHTTNSCILHYGGQSEIV</sequence>
<protein>
    <submittedName>
        <fullName evidence="1">Uncharacterized protein</fullName>
    </submittedName>
</protein>
<comment type="caution">
    <text evidence="1">The sequence shown here is derived from an EMBL/GenBank/DDBJ whole genome shotgun (WGS) entry which is preliminary data.</text>
</comment>